<reference evidence="1 2" key="1">
    <citation type="submission" date="2020-08" db="EMBL/GenBank/DDBJ databases">
        <authorList>
            <person name="Koutsovoulos G."/>
            <person name="Danchin GJ E."/>
        </authorList>
    </citation>
    <scope>NUCLEOTIDE SEQUENCE [LARGE SCALE GENOMIC DNA]</scope>
</reference>
<proteinExistence type="predicted"/>
<comment type="caution">
    <text evidence="1">The sequence shown here is derived from an EMBL/GenBank/DDBJ whole genome shotgun (WGS) entry which is preliminary data.</text>
</comment>
<organism evidence="1 2">
    <name type="scientific">Meloidogyne enterolobii</name>
    <name type="common">Root-knot nematode worm</name>
    <name type="synonym">Meloidogyne mayaguensis</name>
    <dbReference type="NCBI Taxonomy" id="390850"/>
    <lineage>
        <taxon>Eukaryota</taxon>
        <taxon>Metazoa</taxon>
        <taxon>Ecdysozoa</taxon>
        <taxon>Nematoda</taxon>
        <taxon>Chromadorea</taxon>
        <taxon>Rhabditida</taxon>
        <taxon>Tylenchina</taxon>
        <taxon>Tylenchomorpha</taxon>
        <taxon>Tylenchoidea</taxon>
        <taxon>Meloidogynidae</taxon>
        <taxon>Meloidogyninae</taxon>
        <taxon>Meloidogyne</taxon>
    </lineage>
</organism>
<sequence>MKRRKIFYKKLLLLTRMRHTPILGRKFFKHPVKMKLQSEKFILFFIIINQK</sequence>
<evidence type="ECO:0000313" key="1">
    <source>
        <dbReference type="EMBL" id="CAD2188551.1"/>
    </source>
</evidence>
<accession>A0A6V7WNF5</accession>
<dbReference type="EMBL" id="CAJEWN010000698">
    <property type="protein sequence ID" value="CAD2188551.1"/>
    <property type="molecule type" value="Genomic_DNA"/>
</dbReference>
<dbReference type="AlphaFoldDB" id="A0A6V7WNF5"/>
<protein>
    <submittedName>
        <fullName evidence="1">Uncharacterized protein</fullName>
    </submittedName>
</protein>
<evidence type="ECO:0000313" key="2">
    <source>
        <dbReference type="Proteomes" id="UP000580250"/>
    </source>
</evidence>
<gene>
    <name evidence="1" type="ORF">MENT_LOCUS41207</name>
</gene>
<dbReference type="Proteomes" id="UP000580250">
    <property type="component" value="Unassembled WGS sequence"/>
</dbReference>
<name>A0A6V7WNF5_MELEN</name>